<evidence type="ECO:0000256" key="1">
    <source>
        <dbReference type="ARBA" id="ARBA00022676"/>
    </source>
</evidence>
<dbReference type="OrthoDB" id="1892506at2759"/>
<feature type="domain" description="Glycosyltransferase 61 catalytic" evidence="5">
    <location>
        <begin position="397"/>
        <end position="476"/>
    </location>
</feature>
<name>D8M1W4_BLAHO</name>
<accession>D8M1W4</accession>
<evidence type="ECO:0000256" key="3">
    <source>
        <dbReference type="ARBA" id="ARBA00023180"/>
    </source>
</evidence>
<dbReference type="PANTHER" id="PTHR20961">
    <property type="entry name" value="GLYCOSYLTRANSFERASE"/>
    <property type="match status" value="1"/>
</dbReference>
<dbReference type="AlphaFoldDB" id="D8M1W4"/>
<gene>
    <name evidence="6" type="ORF">GSBLH_T00006387001</name>
</gene>
<dbReference type="GeneID" id="24922512"/>
<feature type="compositionally biased region" description="Acidic residues" evidence="4">
    <location>
        <begin position="63"/>
        <end position="78"/>
    </location>
</feature>
<dbReference type="InterPro" id="IPR049625">
    <property type="entry name" value="Glyco_transf_61_cat"/>
</dbReference>
<keyword evidence="2" id="KW-0808">Transferase</keyword>
<evidence type="ECO:0000313" key="7">
    <source>
        <dbReference type="Proteomes" id="UP000008312"/>
    </source>
</evidence>
<keyword evidence="3" id="KW-0325">Glycoprotein</keyword>
<dbReference type="Pfam" id="PF04577">
    <property type="entry name" value="Glyco_transf_61"/>
    <property type="match status" value="1"/>
</dbReference>
<dbReference type="RefSeq" id="XP_012896101.1">
    <property type="nucleotide sequence ID" value="XM_013040647.1"/>
</dbReference>
<dbReference type="GO" id="GO:0016757">
    <property type="term" value="F:glycosyltransferase activity"/>
    <property type="evidence" value="ECO:0007669"/>
    <property type="project" value="UniProtKB-KW"/>
</dbReference>
<dbReference type="InterPro" id="IPR007657">
    <property type="entry name" value="Glycosyltransferase_61"/>
</dbReference>
<dbReference type="EMBL" id="FN668646">
    <property type="protein sequence ID" value="CBK22053.2"/>
    <property type="molecule type" value="Genomic_DNA"/>
</dbReference>
<dbReference type="InParanoid" id="D8M1W4"/>
<feature type="region of interest" description="Disordered" evidence="4">
    <location>
        <begin position="56"/>
        <end position="78"/>
    </location>
</feature>
<evidence type="ECO:0000259" key="5">
    <source>
        <dbReference type="Pfam" id="PF04577"/>
    </source>
</evidence>
<protein>
    <recommendedName>
        <fullName evidence="5">Glycosyltransferase 61 catalytic domain-containing protein</fullName>
    </recommendedName>
</protein>
<evidence type="ECO:0000313" key="6">
    <source>
        <dbReference type="EMBL" id="CBK22053.2"/>
    </source>
</evidence>
<sequence length="575" mass="67311">MSYRRQGTLSLAARDSLRKILISEPDSSTLFPVKTSQRDFQQTRINLPSTLSKIVDAEGSPVSEEEEIDQPSLDDSELPTSFEEDISREKDMVSHSEFKTTTDLLFRESYGILVDHVPSPIKAFLSPDFSVSSTRLLISSLLPDESAWFTKGYSFSSDQWFCFPPFFTFREPAYQAFLDSLQQHYIASNEKARHASYSKYQIRFIKGSNSPFIDAHNICIDSSHVWNFFFEGGTFRFRYPTKQSFRWEYKFNVQYKKLPNTTLWIENGHFFVSQPYLTRHIGHFAESVNQALLKLRYPEFYPEVTDWYLPLFKDNEFAWSKTYLQLLLELYPKKLRPNVHFADAFKLKRGVCFRSVTLLDRCAYNNDGGLFAGFASQDLMKGTAYRYASVESRHLGPNQLTLLFLDRKKKRGFRDPKKLKKAIMNRFPDLAMKFSTMDGLSVKDQIQLFYSSDLVFSPHGSALVNLLFTAPHSTLIECNPPYFYEMWFSNIGWMSRMHYVSVTTYHSKWLKQDRRDDAEKLYARGKFYLKRREFSDNLVSPPLMNVLNALNDAVEYTKRWRFVYEASDKWSPLFF</sequence>
<evidence type="ECO:0000256" key="2">
    <source>
        <dbReference type="ARBA" id="ARBA00022679"/>
    </source>
</evidence>
<dbReference type="Proteomes" id="UP000008312">
    <property type="component" value="Unassembled WGS sequence"/>
</dbReference>
<keyword evidence="1" id="KW-0328">Glycosyltransferase</keyword>
<proteinExistence type="predicted"/>
<organism evidence="6">
    <name type="scientific">Blastocystis hominis</name>
    <dbReference type="NCBI Taxonomy" id="12968"/>
    <lineage>
        <taxon>Eukaryota</taxon>
        <taxon>Sar</taxon>
        <taxon>Stramenopiles</taxon>
        <taxon>Bigyra</taxon>
        <taxon>Opalozoa</taxon>
        <taxon>Opalinata</taxon>
        <taxon>Blastocystidae</taxon>
        <taxon>Blastocystis</taxon>
    </lineage>
</organism>
<reference evidence="6" key="1">
    <citation type="submission" date="2010-02" db="EMBL/GenBank/DDBJ databases">
        <title>Sequencing and annotation of the Blastocystis hominis genome.</title>
        <authorList>
            <person name="Wincker P."/>
        </authorList>
    </citation>
    <scope>NUCLEOTIDE SEQUENCE</scope>
    <source>
        <strain evidence="6">Singapore isolate B</strain>
    </source>
</reference>
<keyword evidence="7" id="KW-1185">Reference proteome</keyword>
<evidence type="ECO:0000256" key="4">
    <source>
        <dbReference type="SAM" id="MobiDB-lite"/>
    </source>
</evidence>